<feature type="domain" description="F-box" evidence="1">
    <location>
        <begin position="6"/>
        <end position="55"/>
    </location>
</feature>
<dbReference type="STRING" id="27342.A0A0H2RDP6"/>
<dbReference type="Proteomes" id="UP000053477">
    <property type="component" value="Unassembled WGS sequence"/>
</dbReference>
<dbReference type="AlphaFoldDB" id="A0A0H2RDP6"/>
<sequence>MVQISLSRMNGFPAELLERIYLDSEPRDFVALSSCCRQYHDVLHESSDQFVWRTHFLERFDDPKICINRLGEPVAQNAKSFNWKGEFQRRIRAQSVLEDPSRCRLDEVAVILRTLISMIIETPLVNAPFETSDISKNLLWFESQRSSWQEVNNFISYLRKQDLPPCDEQLLSQFYAMNGLLDEELEFDEISTHRSKVYRTIDLHEKCRWGPYCPVSTAAELEDESSSKVDWTYIRAVENVFAFHLVTFEEGDEENELICLSEFNLSLCQAQVPEGSNSHSGDWAGVEGNWEYNYCHLPSSSTAFQGPEEEDDWRTREVLCQMSTSLKITNFAPNPLFPSRPSIFFADEEGFHNFKGSVSMTPEKEVRWKLEYMYMSQELPWQVGTSWSFDGVQVGVLKSTFGVLGTWSNTLQPANHVSGPAWFHKVRN</sequence>
<dbReference type="Gene3D" id="1.20.1280.50">
    <property type="match status" value="1"/>
</dbReference>
<protein>
    <recommendedName>
        <fullName evidence="1">F-box domain-containing protein</fullName>
    </recommendedName>
</protein>
<name>A0A0H2RDP6_9AGAM</name>
<dbReference type="SUPFAM" id="SSF81383">
    <property type="entry name" value="F-box domain"/>
    <property type="match status" value="1"/>
</dbReference>
<gene>
    <name evidence="2" type="ORF">SCHPADRAFT_999915</name>
</gene>
<dbReference type="EMBL" id="KQ086040">
    <property type="protein sequence ID" value="KLO09960.1"/>
    <property type="molecule type" value="Genomic_DNA"/>
</dbReference>
<dbReference type="InterPro" id="IPR001810">
    <property type="entry name" value="F-box_dom"/>
</dbReference>
<dbReference type="InParanoid" id="A0A0H2RDP6"/>
<proteinExistence type="predicted"/>
<evidence type="ECO:0000313" key="2">
    <source>
        <dbReference type="EMBL" id="KLO09960.1"/>
    </source>
</evidence>
<evidence type="ECO:0000313" key="3">
    <source>
        <dbReference type="Proteomes" id="UP000053477"/>
    </source>
</evidence>
<evidence type="ECO:0000259" key="1">
    <source>
        <dbReference type="PROSITE" id="PS50181"/>
    </source>
</evidence>
<dbReference type="PROSITE" id="PS50181">
    <property type="entry name" value="FBOX"/>
    <property type="match status" value="1"/>
</dbReference>
<organism evidence="2 3">
    <name type="scientific">Schizopora paradoxa</name>
    <dbReference type="NCBI Taxonomy" id="27342"/>
    <lineage>
        <taxon>Eukaryota</taxon>
        <taxon>Fungi</taxon>
        <taxon>Dikarya</taxon>
        <taxon>Basidiomycota</taxon>
        <taxon>Agaricomycotina</taxon>
        <taxon>Agaricomycetes</taxon>
        <taxon>Hymenochaetales</taxon>
        <taxon>Schizoporaceae</taxon>
        <taxon>Schizopora</taxon>
    </lineage>
</organism>
<dbReference type="OrthoDB" id="3226064at2759"/>
<keyword evidence="3" id="KW-1185">Reference proteome</keyword>
<reference evidence="2 3" key="1">
    <citation type="submission" date="2015-04" db="EMBL/GenBank/DDBJ databases">
        <title>Complete genome sequence of Schizopora paradoxa KUC8140, a cosmopolitan wood degrader in East Asia.</title>
        <authorList>
            <consortium name="DOE Joint Genome Institute"/>
            <person name="Min B."/>
            <person name="Park H."/>
            <person name="Jang Y."/>
            <person name="Kim J.-J."/>
            <person name="Kim K.H."/>
            <person name="Pangilinan J."/>
            <person name="Lipzen A."/>
            <person name="Riley R."/>
            <person name="Grigoriev I.V."/>
            <person name="Spatafora J.W."/>
            <person name="Choi I.-G."/>
        </authorList>
    </citation>
    <scope>NUCLEOTIDE SEQUENCE [LARGE SCALE GENOMIC DNA]</scope>
    <source>
        <strain evidence="2 3">KUC8140</strain>
    </source>
</reference>
<dbReference type="InterPro" id="IPR036047">
    <property type="entry name" value="F-box-like_dom_sf"/>
</dbReference>
<accession>A0A0H2RDP6</accession>